<proteinExistence type="predicted"/>
<protein>
    <submittedName>
        <fullName evidence="1">Uncharacterized protein</fullName>
    </submittedName>
</protein>
<organism evidence="1 2">
    <name type="scientific">Entomophthora muscae</name>
    <dbReference type="NCBI Taxonomy" id="34485"/>
    <lineage>
        <taxon>Eukaryota</taxon>
        <taxon>Fungi</taxon>
        <taxon>Fungi incertae sedis</taxon>
        <taxon>Zoopagomycota</taxon>
        <taxon>Entomophthoromycotina</taxon>
        <taxon>Entomophthoromycetes</taxon>
        <taxon>Entomophthorales</taxon>
        <taxon>Entomophthoraceae</taxon>
        <taxon>Entomophthora</taxon>
    </lineage>
</organism>
<name>A0ACC2TX44_9FUNG</name>
<evidence type="ECO:0000313" key="2">
    <source>
        <dbReference type="Proteomes" id="UP001165960"/>
    </source>
</evidence>
<evidence type="ECO:0000313" key="1">
    <source>
        <dbReference type="EMBL" id="KAJ9079328.1"/>
    </source>
</evidence>
<sequence length="245" mass="27688">MSNRNTVPQELSTRRFLMSVLYIGIPLVVSTLASVISDPDENWVAQTNNVFNQVFAKNAWGWAVLVSLALARIQFLRGKLQDGFVKRLVWATVYWALLTQNLFGASFREKVFLASGGSCILGEANTLSQCKAYGPNGWVGGHRISGHCLLLIHASLFLWEEFGQMLYMPIPERDERKPQSSADYSPVEQYVIYGARTILVLFLWLLTITCIYFHSFPEKLSGIFFGSLFWGTSYFYIFPALSVCP</sequence>
<keyword evidence="2" id="KW-1185">Reference proteome</keyword>
<reference evidence="1" key="1">
    <citation type="submission" date="2022-04" db="EMBL/GenBank/DDBJ databases">
        <title>Genome of the entomopathogenic fungus Entomophthora muscae.</title>
        <authorList>
            <person name="Elya C."/>
            <person name="Lovett B.R."/>
            <person name="Lee E."/>
            <person name="Macias A.M."/>
            <person name="Hajek A.E."/>
            <person name="De Bivort B.L."/>
            <person name="Kasson M.T."/>
            <person name="De Fine Licht H.H."/>
            <person name="Stajich J.E."/>
        </authorList>
    </citation>
    <scope>NUCLEOTIDE SEQUENCE</scope>
    <source>
        <strain evidence="1">Berkeley</strain>
    </source>
</reference>
<dbReference type="EMBL" id="QTSX02001772">
    <property type="protein sequence ID" value="KAJ9079328.1"/>
    <property type="molecule type" value="Genomic_DNA"/>
</dbReference>
<gene>
    <name evidence="1" type="ORF">DSO57_1036465</name>
</gene>
<comment type="caution">
    <text evidence="1">The sequence shown here is derived from an EMBL/GenBank/DDBJ whole genome shotgun (WGS) entry which is preliminary data.</text>
</comment>
<dbReference type="Proteomes" id="UP001165960">
    <property type="component" value="Unassembled WGS sequence"/>
</dbReference>
<accession>A0ACC2TX44</accession>